<evidence type="ECO:0000256" key="1">
    <source>
        <dbReference type="SAM" id="MobiDB-lite"/>
    </source>
</evidence>
<sequence length="595" mass="63065">MNECPPGPAPEADLRDQMRRALVVVAAMALLVAVPVGAVAQPIELVPGEAVETEIEDAEQEPEIPALELVDELREAPTIEPVDVNGGAGATAADTEAEVRTPQPRTEPRRRARLAAPPPPPPPFVIRTIEVSPSGYLLASEIDAVVSELVGTRIAIADLATVAARFNALYDAQGIALAQALIDRVDPTAGLIVIELLEARIGAVEPNGRLARDEYYRSRIGVAPGDLADNRVIQANLQRFSVTDGIIADARFVPGAERGQTNLVVDFAEPQKYVFTASADTYGNPATGQYRARFGFTDASLTGVLDPLSLTFTISEGSQALGGAYARPINALGTRIFTSLDGERSTTLGATRVLAHSINGEIGVNHAFLTEPQLRILGRASALGFFDESLLAGVRINDQIGGGVQAGVTIVYEQPGFLVTYDQLVRHVIWDDRVFAQTGLDTTYLAGSGTVIVRPVDRVALSVRGGWQAAFGDRAPSAYRTTIASPEIVRGYTTGLSAGDGYYWIRSQVEAELPLGEETDVAVRPFAFADFGQAFDQVAGSPLAQDPLASVGAGVAVQIANWGTGEVFVSKPLVDANGFDADDAVRVDGRVALRF</sequence>
<dbReference type="AlphaFoldDB" id="A0A4P6UZB6"/>
<dbReference type="KEGG" id="rpod:E0E05_07195"/>
<evidence type="ECO:0000313" key="3">
    <source>
        <dbReference type="Proteomes" id="UP000293719"/>
    </source>
</evidence>
<dbReference type="GO" id="GO:0098046">
    <property type="term" value="C:type V protein secretion system complex"/>
    <property type="evidence" value="ECO:0007669"/>
    <property type="project" value="TreeGrafter"/>
</dbReference>
<gene>
    <name evidence="2" type="ORF">E0E05_07195</name>
</gene>
<dbReference type="EMBL" id="CP036532">
    <property type="protein sequence ID" value="QBK30401.1"/>
    <property type="molecule type" value="Genomic_DNA"/>
</dbReference>
<organism evidence="2 3">
    <name type="scientific">Roseitalea porphyridii</name>
    <dbReference type="NCBI Taxonomy" id="1852022"/>
    <lineage>
        <taxon>Bacteria</taxon>
        <taxon>Pseudomonadati</taxon>
        <taxon>Pseudomonadota</taxon>
        <taxon>Alphaproteobacteria</taxon>
        <taxon>Hyphomicrobiales</taxon>
        <taxon>Ahrensiaceae</taxon>
        <taxon>Roseitalea</taxon>
    </lineage>
</organism>
<accession>A0A4P6UZB6</accession>
<dbReference type="InterPro" id="IPR051544">
    <property type="entry name" value="TPS_OM_transporter"/>
</dbReference>
<evidence type="ECO:0000313" key="2">
    <source>
        <dbReference type="EMBL" id="QBK30401.1"/>
    </source>
</evidence>
<reference evidence="2 3" key="1">
    <citation type="journal article" date="2017" name="Int. J. Syst. Evol. Microbiol.">
        <title>Roseitalea porphyridii gen. nov., sp. nov., isolated from a red alga, and reclassification of Hoeflea suaedae Chung et al. 2013 as Pseudohoeflea suaedae gen. nov., comb. nov.</title>
        <authorList>
            <person name="Hyeon J.W."/>
            <person name="Jeong S.E."/>
            <person name="Baek K."/>
            <person name="Jeon C.O."/>
        </authorList>
    </citation>
    <scope>NUCLEOTIDE SEQUENCE [LARGE SCALE GENOMIC DNA]</scope>
    <source>
        <strain evidence="2 3">MA7-20</strain>
    </source>
</reference>
<keyword evidence="3" id="KW-1185">Reference proteome</keyword>
<dbReference type="GO" id="GO:0046819">
    <property type="term" value="P:protein secretion by the type V secretion system"/>
    <property type="evidence" value="ECO:0007669"/>
    <property type="project" value="TreeGrafter"/>
</dbReference>
<protein>
    <submittedName>
        <fullName evidence="2">ShlB/FhaC/HecB family hemolysin secretion/activation protein</fullName>
    </submittedName>
</protein>
<dbReference type="PANTHER" id="PTHR34597:SF1">
    <property type="entry name" value="HEME_HEMOPEXIN TRANSPORTER PROTEIN HUXB"/>
    <property type="match status" value="1"/>
</dbReference>
<name>A0A4P6UZB6_9HYPH</name>
<dbReference type="Gene3D" id="3.10.20.310">
    <property type="entry name" value="membrane protein fhac"/>
    <property type="match status" value="1"/>
</dbReference>
<dbReference type="PANTHER" id="PTHR34597">
    <property type="entry name" value="SLR1661 PROTEIN"/>
    <property type="match status" value="1"/>
</dbReference>
<feature type="region of interest" description="Disordered" evidence="1">
    <location>
        <begin position="80"/>
        <end position="119"/>
    </location>
</feature>
<dbReference type="GO" id="GO:0008320">
    <property type="term" value="F:protein transmembrane transporter activity"/>
    <property type="evidence" value="ECO:0007669"/>
    <property type="project" value="TreeGrafter"/>
</dbReference>
<dbReference type="Gene3D" id="2.40.160.50">
    <property type="entry name" value="membrane protein fhac: a member of the omp85/tpsb transporter family"/>
    <property type="match status" value="1"/>
</dbReference>
<proteinExistence type="predicted"/>
<dbReference type="Proteomes" id="UP000293719">
    <property type="component" value="Chromosome"/>
</dbReference>
<feature type="compositionally biased region" description="Low complexity" evidence="1">
    <location>
        <begin position="82"/>
        <end position="104"/>
    </location>
</feature>